<organism evidence="1 2">
    <name type="scientific">Achromobacter mucicolens</name>
    <dbReference type="NCBI Taxonomy" id="1389922"/>
    <lineage>
        <taxon>Bacteria</taxon>
        <taxon>Pseudomonadati</taxon>
        <taxon>Pseudomonadota</taxon>
        <taxon>Betaproteobacteria</taxon>
        <taxon>Burkholderiales</taxon>
        <taxon>Alcaligenaceae</taxon>
        <taxon>Achromobacter</taxon>
    </lineage>
</organism>
<protein>
    <recommendedName>
        <fullName evidence="3">DUF1488 domain-containing protein</fullName>
    </recommendedName>
</protein>
<accession>A0ABD4YPN2</accession>
<dbReference type="AlphaFoldDB" id="A0ABD4YPN2"/>
<gene>
    <name evidence="1" type="ORF">N5C72_04885</name>
</gene>
<evidence type="ECO:0000313" key="2">
    <source>
        <dbReference type="Proteomes" id="UP001158644"/>
    </source>
</evidence>
<comment type="caution">
    <text evidence="1">The sequence shown here is derived from an EMBL/GenBank/DDBJ whole genome shotgun (WGS) entry which is preliminary data.</text>
</comment>
<dbReference type="RefSeq" id="WP_056323270.1">
    <property type="nucleotide sequence ID" value="NZ_CADIKQ010000003.1"/>
</dbReference>
<evidence type="ECO:0008006" key="3">
    <source>
        <dbReference type="Google" id="ProtNLM"/>
    </source>
</evidence>
<name>A0ABD4YPN2_9BURK</name>
<dbReference type="EMBL" id="JAOBZK010000004">
    <property type="protein sequence ID" value="MDH1177397.1"/>
    <property type="molecule type" value="Genomic_DNA"/>
</dbReference>
<evidence type="ECO:0000313" key="1">
    <source>
        <dbReference type="EMBL" id="MDH1177397.1"/>
    </source>
</evidence>
<dbReference type="Proteomes" id="UP001158644">
    <property type="component" value="Unassembled WGS sequence"/>
</dbReference>
<proteinExistence type="predicted"/>
<reference evidence="1 2" key="1">
    <citation type="submission" date="2022-09" db="EMBL/GenBank/DDBJ databases">
        <title>Intensive care unit water sources are persistently colonized with multi-drug resistant bacteria and are the site of extensive horizontal gene transfer of antibiotic resistance genes.</title>
        <authorList>
            <person name="Diorio-Toth L."/>
        </authorList>
    </citation>
    <scope>NUCLEOTIDE SEQUENCE [LARGE SCALE GENOMIC DNA]</scope>
    <source>
        <strain evidence="1 2">GD03967</strain>
    </source>
</reference>
<sequence length="84" mass="9494">MNTEQGICVDGFKVHCDVIELPSGKYRLDVTTRRDGDLEDQQAVWPIPSGKLFSAQHEAERHAKWILKGIRRVDPSGTPQFCLT</sequence>